<evidence type="ECO:0000313" key="1">
    <source>
        <dbReference type="EMBL" id="BFM45386.1"/>
    </source>
</evidence>
<dbReference type="EMBL" id="AP031573">
    <property type="protein sequence ID" value="BFM45386.1"/>
    <property type="molecule type" value="Genomic_DNA"/>
</dbReference>
<accession>A0AAT9H7F1</accession>
<organism evidence="1">
    <name type="scientific">Flavobacterium sp. CFS9</name>
    <dbReference type="NCBI Taxonomy" id="3143118"/>
    <lineage>
        <taxon>Bacteria</taxon>
        <taxon>Pseudomonadati</taxon>
        <taxon>Bacteroidota</taxon>
        <taxon>Flavobacteriia</taxon>
        <taxon>Flavobacteriales</taxon>
        <taxon>Flavobacteriaceae</taxon>
        <taxon>Flavobacterium</taxon>
    </lineage>
</organism>
<proteinExistence type="predicted"/>
<dbReference type="RefSeq" id="WP_369616383.1">
    <property type="nucleotide sequence ID" value="NZ_AP031573.1"/>
</dbReference>
<dbReference type="AlphaFoldDB" id="A0AAT9H7F1"/>
<reference evidence="1" key="1">
    <citation type="submission" date="2024-05" db="EMBL/GenBank/DDBJ databases">
        <title>Whole-Genome Sequence of CFS9, a Potential Fish Probiotic Isolated from the Body Surface of Silurus asotus.</title>
        <authorList>
            <person name="Kojima M."/>
            <person name="Tobioka K."/>
            <person name="Yokota K."/>
            <person name="Nakatani H."/>
            <person name="Hori K."/>
            <person name="Tamaru Y."/>
            <person name="Okazaki F."/>
        </authorList>
    </citation>
    <scope>NUCLEOTIDE SEQUENCE</scope>
    <source>
        <strain evidence="1">CFS9</strain>
    </source>
</reference>
<sequence length="361" mass="40377">MNYNHFTISYITALQKNLQIEIVDDDALFFPDFIRTEDLENLKTELQEIWEHSESSITILKNKEDAKIQLGLFGSVTDFDLALKTGYLLGDRVVVIDYIFERIINKKPLNEINIPYLGSISSNLVLALELAKKGRFVIIPNPFSWNEDSKKIIAETAGKTMMSVELMSLLNMLSITKICKLHPYTIAESVENYESIISNQISHTDAMDKTTEEYAYQGILGGLLTEKLINEAEFQTLLDIPLTEYAEVIALQQNFYTEYLKRITFGGALKAENNIEELKNEVLNLIEERNKNVYKKIIEKAGIMTGIGGAALSLLPIMIAVSAPVVSTGTVLAASGTFAALFKSKELEGTPVINVFTKLIT</sequence>
<evidence type="ECO:0008006" key="2">
    <source>
        <dbReference type="Google" id="ProtNLM"/>
    </source>
</evidence>
<name>A0AAT9H7F1_9FLAO</name>
<protein>
    <recommendedName>
        <fullName evidence="2">DUF1269 domain-containing protein</fullName>
    </recommendedName>
</protein>
<gene>
    <name evidence="1" type="ORF">CFS9_40270</name>
</gene>